<evidence type="ECO:0000259" key="1">
    <source>
        <dbReference type="Pfam" id="PF04149"/>
    </source>
</evidence>
<evidence type="ECO:0000313" key="3">
    <source>
        <dbReference type="Proteomes" id="UP000661025"/>
    </source>
</evidence>
<accession>A0A927L5W2</accession>
<proteinExistence type="predicted"/>
<comment type="caution">
    <text evidence="2">The sequence shown here is derived from an EMBL/GenBank/DDBJ whole genome shotgun (WGS) entry which is preliminary data.</text>
</comment>
<protein>
    <submittedName>
        <fullName evidence="2">DUF397 domain-containing protein</fullName>
    </submittedName>
</protein>
<feature type="domain" description="DUF397" evidence="1">
    <location>
        <begin position="27"/>
        <end position="65"/>
    </location>
</feature>
<dbReference type="InterPro" id="IPR007278">
    <property type="entry name" value="DUF397"/>
</dbReference>
<name>A0A927L5W2_9ACTN</name>
<organism evidence="2 3">
    <name type="scientific">Streptomyces caniscabiei</name>
    <dbReference type="NCBI Taxonomy" id="2746961"/>
    <lineage>
        <taxon>Bacteria</taxon>
        <taxon>Bacillati</taxon>
        <taxon>Actinomycetota</taxon>
        <taxon>Actinomycetes</taxon>
        <taxon>Kitasatosporales</taxon>
        <taxon>Streptomycetaceae</taxon>
        <taxon>Streptomyces</taxon>
    </lineage>
</organism>
<evidence type="ECO:0000313" key="2">
    <source>
        <dbReference type="EMBL" id="MBD9724554.1"/>
    </source>
</evidence>
<dbReference type="EMBL" id="JACYXT010000005">
    <property type="protein sequence ID" value="MBD9724554.1"/>
    <property type="molecule type" value="Genomic_DNA"/>
</dbReference>
<dbReference type="Proteomes" id="UP000661025">
    <property type="component" value="Unassembled WGS sequence"/>
</dbReference>
<dbReference type="Pfam" id="PF04149">
    <property type="entry name" value="DUF397"/>
    <property type="match status" value="1"/>
</dbReference>
<reference evidence="2" key="1">
    <citation type="submission" date="2020-09" db="EMBL/GenBank/DDBJ databases">
        <title>Streptomyces canutascabiei sp. nov., which causes potato common scab and is distributed across the world.</title>
        <authorList>
            <person name="Nguyen H.P."/>
            <person name="Weisberg A.J."/>
            <person name="Chang J.H."/>
            <person name="Clarke C.R."/>
        </authorList>
    </citation>
    <scope>NUCLEOTIDE SEQUENCE</scope>
    <source>
        <strain evidence="2">ID-01-6.2a</strain>
    </source>
</reference>
<dbReference type="AlphaFoldDB" id="A0A927L5W2"/>
<sequence length="69" mass="7056">MGARSGRGPRTAARCRGPAGRAARCAGTAVEVATGLGVVHVRDSKNQCGPQLALAPDAWAEFVEYASDS</sequence>
<gene>
    <name evidence="2" type="ORF">IHE70_15285</name>
</gene>